<dbReference type="Pfam" id="PF13673">
    <property type="entry name" value="Acetyltransf_10"/>
    <property type="match status" value="1"/>
</dbReference>
<protein>
    <recommendedName>
        <fullName evidence="1">N-acetyltransferase domain-containing protein</fullName>
    </recommendedName>
</protein>
<name>A0ABR0SQ67_9HYPO</name>
<accession>A0ABR0SQ67</accession>
<dbReference type="PANTHER" id="PTHR42791">
    <property type="entry name" value="GNAT FAMILY ACETYLTRANSFERASE"/>
    <property type="match status" value="1"/>
</dbReference>
<evidence type="ECO:0000313" key="3">
    <source>
        <dbReference type="Proteomes" id="UP001338125"/>
    </source>
</evidence>
<dbReference type="InterPro" id="IPR052523">
    <property type="entry name" value="Trichothecene_AcTrans"/>
</dbReference>
<dbReference type="CDD" id="cd04301">
    <property type="entry name" value="NAT_SF"/>
    <property type="match status" value="1"/>
</dbReference>
<dbReference type="SUPFAM" id="SSF55729">
    <property type="entry name" value="Acyl-CoA N-acyltransferases (Nat)"/>
    <property type="match status" value="1"/>
</dbReference>
<evidence type="ECO:0000313" key="2">
    <source>
        <dbReference type="EMBL" id="KAK5994268.1"/>
    </source>
</evidence>
<dbReference type="InterPro" id="IPR016181">
    <property type="entry name" value="Acyl_CoA_acyltransferase"/>
</dbReference>
<keyword evidence="3" id="KW-1185">Reference proteome</keyword>
<gene>
    <name evidence="2" type="ORF">PT974_04740</name>
</gene>
<reference evidence="2 3" key="1">
    <citation type="submission" date="2024-01" db="EMBL/GenBank/DDBJ databases">
        <title>Complete genome of Cladobotryum mycophilum ATHUM6906.</title>
        <authorList>
            <person name="Christinaki A.C."/>
            <person name="Myridakis A.I."/>
            <person name="Kouvelis V.N."/>
        </authorList>
    </citation>
    <scope>NUCLEOTIDE SEQUENCE [LARGE SCALE GENOMIC DNA]</scope>
    <source>
        <strain evidence="2 3">ATHUM6906</strain>
    </source>
</reference>
<sequence>MHLQLRTSRPEDVPHMVETYFDAFSEDEISRRFSPRGTKSAYDFWTSSLSDEVLSEHSHFLSVWDTSTTFETFVGFAKWVVPGAPSEPLPKLEDWPQEGDPEFAAEFFACLEEMHSNAMGERPHWYLEMLAVKKQFQGKGAASLMLKYGVAKADEDGVESYLDASPLAKPIYERYGFRVVHTETFLNGRYSECAMLRDAMGGN</sequence>
<dbReference type="PANTHER" id="PTHR42791:SF17">
    <property type="entry name" value="ACETYLTRANSFERASE, GNAT FAMILY FAMILY (AFU_ORTHOLOGUE AFUA_8G05690)"/>
    <property type="match status" value="1"/>
</dbReference>
<dbReference type="EMBL" id="JAVFKD010000010">
    <property type="protein sequence ID" value="KAK5994268.1"/>
    <property type="molecule type" value="Genomic_DNA"/>
</dbReference>
<dbReference type="Proteomes" id="UP001338125">
    <property type="component" value="Unassembled WGS sequence"/>
</dbReference>
<proteinExistence type="predicted"/>
<feature type="domain" description="N-acetyltransferase" evidence="1">
    <location>
        <begin position="3"/>
        <end position="200"/>
    </location>
</feature>
<evidence type="ECO:0000259" key="1">
    <source>
        <dbReference type="PROSITE" id="PS51186"/>
    </source>
</evidence>
<organism evidence="2 3">
    <name type="scientific">Cladobotryum mycophilum</name>
    <dbReference type="NCBI Taxonomy" id="491253"/>
    <lineage>
        <taxon>Eukaryota</taxon>
        <taxon>Fungi</taxon>
        <taxon>Dikarya</taxon>
        <taxon>Ascomycota</taxon>
        <taxon>Pezizomycotina</taxon>
        <taxon>Sordariomycetes</taxon>
        <taxon>Hypocreomycetidae</taxon>
        <taxon>Hypocreales</taxon>
        <taxon>Hypocreaceae</taxon>
        <taxon>Cladobotryum</taxon>
    </lineage>
</organism>
<dbReference type="PROSITE" id="PS51186">
    <property type="entry name" value="GNAT"/>
    <property type="match status" value="1"/>
</dbReference>
<dbReference type="Gene3D" id="3.40.630.30">
    <property type="match status" value="1"/>
</dbReference>
<comment type="caution">
    <text evidence="2">The sequence shown here is derived from an EMBL/GenBank/DDBJ whole genome shotgun (WGS) entry which is preliminary data.</text>
</comment>
<dbReference type="InterPro" id="IPR000182">
    <property type="entry name" value="GNAT_dom"/>
</dbReference>